<protein>
    <submittedName>
        <fullName evidence="1">Uncharacterized protein</fullName>
    </submittedName>
</protein>
<comment type="caution">
    <text evidence="1">The sequence shown here is derived from an EMBL/GenBank/DDBJ whole genome shotgun (WGS) entry which is preliminary data.</text>
</comment>
<evidence type="ECO:0000313" key="1">
    <source>
        <dbReference type="EMBL" id="KJM56047.1"/>
    </source>
</evidence>
<accession>A0A837F7U5</accession>
<reference evidence="1 2" key="1">
    <citation type="submission" date="2015-03" db="EMBL/GenBank/DDBJ databases">
        <authorList>
            <person name="McCorrison J."/>
            <person name="Sanka R."/>
            <person name="Adams M."/>
            <person name="Brinkac L."/>
            <person name="Nierman W."/>
            <person name="Sutton G."/>
            <person name="Nelson K."/>
            <person name="Kiedrowski L."/>
            <person name="Guerrero D."/>
            <person name="Bonomo R."/>
        </authorList>
    </citation>
    <scope>NUCLEOTIDE SEQUENCE [LARGE SCALE GENOMIC DNA]</scope>
    <source>
        <strain evidence="1 2">39373</strain>
    </source>
</reference>
<name>A0A837F7U5_9ENTR</name>
<sequence length="69" mass="7997">MIVIKNTFIDRSGERFMWINTTCEVPKNISFRVSNMIINPNMAGQIMWKEFVRIDKCPVSPADSYPDIS</sequence>
<evidence type="ECO:0000313" key="2">
    <source>
        <dbReference type="Proteomes" id="UP000033679"/>
    </source>
</evidence>
<dbReference type="Proteomes" id="UP000033679">
    <property type="component" value="Unassembled WGS sequence"/>
</dbReference>
<proteinExistence type="predicted"/>
<organism evidence="1 2">
    <name type="scientific">Enterobacter hormaechei subsp. xiangfangensis</name>
    <dbReference type="NCBI Taxonomy" id="1296536"/>
    <lineage>
        <taxon>Bacteria</taxon>
        <taxon>Pseudomonadati</taxon>
        <taxon>Pseudomonadota</taxon>
        <taxon>Gammaproteobacteria</taxon>
        <taxon>Enterobacterales</taxon>
        <taxon>Enterobacteriaceae</taxon>
        <taxon>Enterobacter</taxon>
        <taxon>Enterobacter cloacae complex</taxon>
    </lineage>
</organism>
<dbReference type="EMBL" id="JZYN01000095">
    <property type="protein sequence ID" value="KJM56047.1"/>
    <property type="molecule type" value="Genomic_DNA"/>
</dbReference>
<gene>
    <name evidence="1" type="ORF">SS59_26420</name>
</gene>
<dbReference type="AlphaFoldDB" id="A0A837F7U5"/>